<dbReference type="GeneID" id="112680980"/>
<keyword evidence="1" id="KW-1185">Reference proteome</keyword>
<dbReference type="OrthoDB" id="6628078at2759"/>
<evidence type="ECO:0000313" key="1">
    <source>
        <dbReference type="Proteomes" id="UP000694846"/>
    </source>
</evidence>
<dbReference type="AlphaFoldDB" id="A0A8B8F8R5"/>
<reference evidence="2" key="1">
    <citation type="submission" date="2025-08" db="UniProtKB">
        <authorList>
            <consortium name="RefSeq"/>
        </authorList>
    </citation>
    <scope>IDENTIFICATION</scope>
    <source>
        <tissue evidence="2">Whole body</tissue>
    </source>
</reference>
<dbReference type="Proteomes" id="UP000694846">
    <property type="component" value="Unplaced"/>
</dbReference>
<gene>
    <name evidence="2" type="primary">LOC112680980</name>
</gene>
<name>A0A8B8F8R5_9HEMI</name>
<protein>
    <submittedName>
        <fullName evidence="2">Uncharacterized protein LOC112680980</fullName>
    </submittedName>
</protein>
<evidence type="ECO:0000313" key="2">
    <source>
        <dbReference type="RefSeq" id="XP_025407031.1"/>
    </source>
</evidence>
<dbReference type="RefSeq" id="XP_025407031.1">
    <property type="nucleotide sequence ID" value="XM_025551246.1"/>
</dbReference>
<proteinExistence type="predicted"/>
<sequence length="244" mass="27791">MWCAHTCTPRHQPPLQQSSNINYTSEPEETSLTEISEIWQSFESQKSKLEAILGQVLMLNATQAKMCTYLETLNKKVNMVLEADKRLRALAFLQPKLSAAFIDLLPISTMEDLSEVERLLHPDSNDLMRNKEDLKSFLLFKIGNKHLNSAVRTAMSFVMTRTIAANFSFKGKTKLKFSNLNIFKVISDTLSGYIITPEDEVSFTDVVQNWLKHALIPKTKCNTAVPPQMKKILSRKMTFVMNNT</sequence>
<accession>A0A8B8F8R5</accession>
<organism evidence="1 2">
    <name type="scientific">Sipha flava</name>
    <name type="common">yellow sugarcane aphid</name>
    <dbReference type="NCBI Taxonomy" id="143950"/>
    <lineage>
        <taxon>Eukaryota</taxon>
        <taxon>Metazoa</taxon>
        <taxon>Ecdysozoa</taxon>
        <taxon>Arthropoda</taxon>
        <taxon>Hexapoda</taxon>
        <taxon>Insecta</taxon>
        <taxon>Pterygota</taxon>
        <taxon>Neoptera</taxon>
        <taxon>Paraneoptera</taxon>
        <taxon>Hemiptera</taxon>
        <taxon>Sternorrhyncha</taxon>
        <taxon>Aphidomorpha</taxon>
        <taxon>Aphidoidea</taxon>
        <taxon>Aphididae</taxon>
        <taxon>Sipha</taxon>
    </lineage>
</organism>